<proteinExistence type="predicted"/>
<dbReference type="AlphaFoldDB" id="A0A7S9KYW2"/>
<dbReference type="EMBL" id="CP064939">
    <property type="protein sequence ID" value="QPH39407.1"/>
    <property type="molecule type" value="Genomic_DNA"/>
</dbReference>
<dbReference type="KEGG" id="pex:IZT61_20585"/>
<protein>
    <submittedName>
        <fullName evidence="2">Uncharacterized protein</fullName>
    </submittedName>
</protein>
<accession>A0A7S9KYW2</accession>
<sequence>MNHDNEPRIISVGKRVAQCSAVIGTFIFLCFMVLNRLEIAIFGLAFIFSAALGNLIVVLVLLIEMSRNVQYRSKIAATILYTLLNIPLVVCYSFIATKLIF</sequence>
<dbReference type="Proteomes" id="UP000594759">
    <property type="component" value="Chromosome"/>
</dbReference>
<evidence type="ECO:0000313" key="2">
    <source>
        <dbReference type="EMBL" id="QPH39407.1"/>
    </source>
</evidence>
<evidence type="ECO:0000256" key="1">
    <source>
        <dbReference type="SAM" id="Phobius"/>
    </source>
</evidence>
<feature type="transmembrane region" description="Helical" evidence="1">
    <location>
        <begin position="75"/>
        <end position="95"/>
    </location>
</feature>
<dbReference type="RefSeq" id="WP_196098874.1">
    <property type="nucleotide sequence ID" value="NZ_CP064939.1"/>
</dbReference>
<feature type="transmembrane region" description="Helical" evidence="1">
    <location>
        <begin position="12"/>
        <end position="34"/>
    </location>
</feature>
<keyword evidence="1" id="KW-0472">Membrane</keyword>
<feature type="transmembrane region" description="Helical" evidence="1">
    <location>
        <begin position="40"/>
        <end position="63"/>
    </location>
</feature>
<keyword evidence="1" id="KW-0812">Transmembrane</keyword>
<keyword evidence="3" id="KW-1185">Reference proteome</keyword>
<organism evidence="2 3">
    <name type="scientific">Pedobacter endophyticus</name>
    <dbReference type="NCBI Taxonomy" id="2789740"/>
    <lineage>
        <taxon>Bacteria</taxon>
        <taxon>Pseudomonadati</taxon>
        <taxon>Bacteroidota</taxon>
        <taxon>Sphingobacteriia</taxon>
        <taxon>Sphingobacteriales</taxon>
        <taxon>Sphingobacteriaceae</taxon>
        <taxon>Pedobacter</taxon>
    </lineage>
</organism>
<keyword evidence="1" id="KW-1133">Transmembrane helix</keyword>
<gene>
    <name evidence="2" type="ORF">IZT61_20585</name>
</gene>
<evidence type="ECO:0000313" key="3">
    <source>
        <dbReference type="Proteomes" id="UP000594759"/>
    </source>
</evidence>
<name>A0A7S9KYW2_9SPHI</name>
<reference evidence="2 3" key="1">
    <citation type="submission" date="2020-11" db="EMBL/GenBank/DDBJ databases">
        <title>Pedobacter endophytica, an endophytic bacteria isolated form Carex pumila.</title>
        <authorList>
            <person name="Peng Y."/>
            <person name="Jiang L."/>
            <person name="Lee J."/>
        </authorList>
    </citation>
    <scope>NUCLEOTIDE SEQUENCE [LARGE SCALE GENOMIC DNA]</scope>
    <source>
        <strain evidence="2 3">JBR3-12</strain>
    </source>
</reference>